<dbReference type="GeneID" id="83016589"/>
<dbReference type="Proteomes" id="UP000284178">
    <property type="component" value="Unassembled WGS sequence"/>
</dbReference>
<dbReference type="EMBL" id="QRUP01000022">
    <property type="protein sequence ID" value="RGR69896.1"/>
    <property type="molecule type" value="Genomic_DNA"/>
</dbReference>
<dbReference type="GO" id="GO:0016407">
    <property type="term" value="F:acetyltransferase activity"/>
    <property type="evidence" value="ECO:0007669"/>
    <property type="project" value="InterPro"/>
</dbReference>
<dbReference type="InterPro" id="IPR001451">
    <property type="entry name" value="Hexapep"/>
</dbReference>
<gene>
    <name evidence="4" type="ORF">DWY25_14395</name>
</gene>
<comment type="caution">
    <text evidence="4">The sequence shown here is derived from an EMBL/GenBank/DDBJ whole genome shotgun (WGS) entry which is preliminary data.</text>
</comment>
<dbReference type="Pfam" id="PF12464">
    <property type="entry name" value="Mac"/>
    <property type="match status" value="1"/>
</dbReference>
<dbReference type="FunFam" id="2.160.10.10:FF:000008">
    <property type="entry name" value="Maltose O-acetyltransferase"/>
    <property type="match status" value="1"/>
</dbReference>
<evidence type="ECO:0000256" key="1">
    <source>
        <dbReference type="ARBA" id="ARBA00007274"/>
    </source>
</evidence>
<protein>
    <submittedName>
        <fullName evidence="4">Sugar O-acetyltransferase</fullName>
    </submittedName>
</protein>
<evidence type="ECO:0000256" key="2">
    <source>
        <dbReference type="ARBA" id="ARBA00022679"/>
    </source>
</evidence>
<dbReference type="SUPFAM" id="SSF51161">
    <property type="entry name" value="Trimeric LpxA-like enzymes"/>
    <property type="match status" value="1"/>
</dbReference>
<evidence type="ECO:0000259" key="3">
    <source>
        <dbReference type="SMART" id="SM01266"/>
    </source>
</evidence>
<dbReference type="InterPro" id="IPR024688">
    <property type="entry name" value="Mac_dom"/>
</dbReference>
<proteinExistence type="inferred from homology"/>
<dbReference type="RefSeq" id="WP_117895824.1">
    <property type="nucleotide sequence ID" value="NZ_CABJCV010000022.1"/>
</dbReference>
<comment type="similarity">
    <text evidence="1">Belongs to the transferase hexapeptide repeat family.</text>
</comment>
<dbReference type="Gene3D" id="2.160.10.10">
    <property type="entry name" value="Hexapeptide repeat proteins"/>
    <property type="match status" value="1"/>
</dbReference>
<evidence type="ECO:0000313" key="4">
    <source>
        <dbReference type="EMBL" id="RGR69896.1"/>
    </source>
</evidence>
<feature type="domain" description="Maltose/galactoside acetyltransferase" evidence="3">
    <location>
        <begin position="4"/>
        <end position="58"/>
    </location>
</feature>
<dbReference type="PANTHER" id="PTHR23416">
    <property type="entry name" value="SIALIC ACID SYNTHASE-RELATED"/>
    <property type="match status" value="1"/>
</dbReference>
<dbReference type="GO" id="GO:0008374">
    <property type="term" value="F:O-acyltransferase activity"/>
    <property type="evidence" value="ECO:0007669"/>
    <property type="project" value="TreeGrafter"/>
</dbReference>
<keyword evidence="2 4" id="KW-0808">Transferase</keyword>
<dbReference type="InterPro" id="IPR051159">
    <property type="entry name" value="Hexapeptide_acetyltransf"/>
</dbReference>
<keyword evidence="5" id="KW-1185">Reference proteome</keyword>
<accession>A0A412FP30</accession>
<dbReference type="SMART" id="SM01266">
    <property type="entry name" value="Mac"/>
    <property type="match status" value="1"/>
</dbReference>
<dbReference type="PANTHER" id="PTHR23416:SF23">
    <property type="entry name" value="ACETYLTRANSFERASE C18B11.09C-RELATED"/>
    <property type="match status" value="1"/>
</dbReference>
<sequence>MNEKEKMIAGMNYDPLDPQLILLRDRASRLCHRYNKKTFHEVNLRSRLLRKLLRTEGNFWVKPPFYCDYGFNITLGNDVMLNYGCVLLDVCPITIGDKTLIGPNVQLLTACHSLDPKLREQDVEFGKPITIGRNVWIGGGAIVCPGVTIGDNTVIGAGSVVTKSMPANVIAYGNPCRVHRRINLDQKPDEF</sequence>
<organism evidence="4 5">
    <name type="scientific">Holdemania filiformis</name>
    <dbReference type="NCBI Taxonomy" id="61171"/>
    <lineage>
        <taxon>Bacteria</taxon>
        <taxon>Bacillati</taxon>
        <taxon>Bacillota</taxon>
        <taxon>Erysipelotrichia</taxon>
        <taxon>Erysipelotrichales</taxon>
        <taxon>Erysipelotrichaceae</taxon>
        <taxon>Holdemania</taxon>
    </lineage>
</organism>
<dbReference type="Pfam" id="PF00132">
    <property type="entry name" value="Hexapep"/>
    <property type="match status" value="1"/>
</dbReference>
<name>A0A412FP30_9FIRM</name>
<reference evidence="4 5" key="1">
    <citation type="submission" date="2018-08" db="EMBL/GenBank/DDBJ databases">
        <title>A genome reference for cultivated species of the human gut microbiota.</title>
        <authorList>
            <person name="Zou Y."/>
            <person name="Xue W."/>
            <person name="Luo G."/>
        </authorList>
    </citation>
    <scope>NUCLEOTIDE SEQUENCE [LARGE SCALE GENOMIC DNA]</scope>
    <source>
        <strain evidence="4 5">AF24-29</strain>
    </source>
</reference>
<dbReference type="CDD" id="cd03357">
    <property type="entry name" value="LbH_MAT_GAT"/>
    <property type="match status" value="1"/>
</dbReference>
<dbReference type="AlphaFoldDB" id="A0A412FP30"/>
<dbReference type="InterPro" id="IPR011004">
    <property type="entry name" value="Trimer_LpxA-like_sf"/>
</dbReference>
<evidence type="ECO:0000313" key="5">
    <source>
        <dbReference type="Proteomes" id="UP000284178"/>
    </source>
</evidence>